<dbReference type="Proteomes" id="UP000492821">
    <property type="component" value="Unassembled WGS sequence"/>
</dbReference>
<reference evidence="2" key="2">
    <citation type="submission" date="2020-10" db="UniProtKB">
        <authorList>
            <consortium name="WormBaseParasite"/>
        </authorList>
    </citation>
    <scope>IDENTIFICATION</scope>
</reference>
<keyword evidence="1" id="KW-1185">Reference proteome</keyword>
<evidence type="ECO:0000313" key="2">
    <source>
        <dbReference type="WBParaSite" id="Pan_g5252.t1"/>
    </source>
</evidence>
<name>A0A7E4W036_PANRE</name>
<organism evidence="1 2">
    <name type="scientific">Panagrellus redivivus</name>
    <name type="common">Microworm</name>
    <dbReference type="NCBI Taxonomy" id="6233"/>
    <lineage>
        <taxon>Eukaryota</taxon>
        <taxon>Metazoa</taxon>
        <taxon>Ecdysozoa</taxon>
        <taxon>Nematoda</taxon>
        <taxon>Chromadorea</taxon>
        <taxon>Rhabditida</taxon>
        <taxon>Tylenchina</taxon>
        <taxon>Panagrolaimomorpha</taxon>
        <taxon>Panagrolaimoidea</taxon>
        <taxon>Panagrolaimidae</taxon>
        <taxon>Panagrellus</taxon>
    </lineage>
</organism>
<protein>
    <submittedName>
        <fullName evidence="2">Uncharacterized protein</fullName>
    </submittedName>
</protein>
<dbReference type="AlphaFoldDB" id="A0A7E4W036"/>
<evidence type="ECO:0000313" key="1">
    <source>
        <dbReference type="Proteomes" id="UP000492821"/>
    </source>
</evidence>
<reference evidence="1" key="1">
    <citation type="journal article" date="2013" name="Genetics">
        <title>The draft genome and transcriptome of Panagrellus redivivus are shaped by the harsh demands of a free-living lifestyle.</title>
        <authorList>
            <person name="Srinivasan J."/>
            <person name="Dillman A.R."/>
            <person name="Macchietto M.G."/>
            <person name="Heikkinen L."/>
            <person name="Lakso M."/>
            <person name="Fracchia K.M."/>
            <person name="Antoshechkin I."/>
            <person name="Mortazavi A."/>
            <person name="Wong G."/>
            <person name="Sternberg P.W."/>
        </authorList>
    </citation>
    <scope>NUCLEOTIDE SEQUENCE [LARGE SCALE GENOMIC DNA]</scope>
    <source>
        <strain evidence="1">MT8872</strain>
    </source>
</reference>
<dbReference type="WBParaSite" id="Pan_g5252.t1">
    <property type="protein sequence ID" value="Pan_g5252.t1"/>
    <property type="gene ID" value="Pan_g5252"/>
</dbReference>
<accession>A0A7E4W036</accession>
<sequence>MSNDCVNDCLEGSSEVFEIERMAVFRMMTSSSSADAPSWLWFRPARRSSTCTAPPRQEANLGRGWVDVSDGVILVWWAPYCHLYGHEQVRPRRINDGCSMPRASWVCLFAQPPGKV</sequence>
<proteinExistence type="predicted"/>